<dbReference type="Pfam" id="PF19252">
    <property type="entry name" value="HIND"/>
    <property type="match status" value="2"/>
</dbReference>
<keyword evidence="8" id="KW-1185">Reference proteome</keyword>
<dbReference type="PANTHER" id="PTHR14152">
    <property type="entry name" value="SQUAMOUS CELL CARCINOMA ANTIGEN RECOGNISED BY CYTOTOXIC T LYMPHOCYTES"/>
    <property type="match status" value="1"/>
</dbReference>
<evidence type="ECO:0000256" key="5">
    <source>
        <dbReference type="ARBA" id="ARBA00023242"/>
    </source>
</evidence>
<evidence type="ECO:0000256" key="2">
    <source>
        <dbReference type="ARBA" id="ARBA00006076"/>
    </source>
</evidence>
<comment type="subcellular location">
    <subcellularLocation>
        <location evidence="1">Nucleus</location>
    </subcellularLocation>
</comment>
<comment type="caution">
    <text evidence="7">The sequence shown here is derived from an EMBL/GenBank/DDBJ whole genome shotgun (WGS) entry which is preliminary data.</text>
</comment>
<organism evidence="7 8">
    <name type="scientific">Candida viswanathii</name>
    <dbReference type="NCBI Taxonomy" id="5486"/>
    <lineage>
        <taxon>Eukaryota</taxon>
        <taxon>Fungi</taxon>
        <taxon>Dikarya</taxon>
        <taxon>Ascomycota</taxon>
        <taxon>Saccharomycotina</taxon>
        <taxon>Pichiomycetes</taxon>
        <taxon>Debaryomycetaceae</taxon>
        <taxon>Candida/Lodderomyces clade</taxon>
        <taxon>Candida</taxon>
    </lineage>
</organism>
<gene>
    <name evidence="7" type="primary">SNU66</name>
    <name evidence="7" type="ORF">Cantr_00607</name>
</gene>
<keyword evidence="7" id="KW-0687">Ribonucleoprotein</keyword>
<proteinExistence type="inferred from homology"/>
<feature type="region of interest" description="Disordered" evidence="6">
    <location>
        <begin position="205"/>
        <end position="231"/>
    </location>
</feature>
<keyword evidence="4" id="KW-0508">mRNA splicing</keyword>
<evidence type="ECO:0000256" key="4">
    <source>
        <dbReference type="ARBA" id="ARBA00023187"/>
    </source>
</evidence>
<dbReference type="PANTHER" id="PTHR14152:SF5">
    <property type="entry name" value="U4_U6.U5 TRI-SNRNP-ASSOCIATED PROTEIN 1"/>
    <property type="match status" value="1"/>
</dbReference>
<evidence type="ECO:0000256" key="6">
    <source>
        <dbReference type="SAM" id="MobiDB-lite"/>
    </source>
</evidence>
<feature type="compositionally biased region" description="Acidic residues" evidence="6">
    <location>
        <begin position="218"/>
        <end position="229"/>
    </location>
</feature>
<dbReference type="STRING" id="5486.A0A367YH38"/>
<feature type="region of interest" description="Disordered" evidence="6">
    <location>
        <begin position="64"/>
        <end position="87"/>
    </location>
</feature>
<dbReference type="Pfam" id="PF03343">
    <property type="entry name" value="SART-1"/>
    <property type="match status" value="1"/>
</dbReference>
<evidence type="ECO:0000256" key="3">
    <source>
        <dbReference type="ARBA" id="ARBA00022664"/>
    </source>
</evidence>
<comment type="similarity">
    <text evidence="2">Belongs to the SNU66/SART1 family.</text>
</comment>
<dbReference type="GO" id="GO:0000481">
    <property type="term" value="P:maturation of 5S rRNA"/>
    <property type="evidence" value="ECO:0007669"/>
    <property type="project" value="TreeGrafter"/>
</dbReference>
<accession>A0A367YH38</accession>
<evidence type="ECO:0000313" key="8">
    <source>
        <dbReference type="Proteomes" id="UP000253472"/>
    </source>
</evidence>
<protein>
    <submittedName>
        <fullName evidence="7">U4/U6.U5 small nuclear ribonucleoprotein component</fullName>
    </submittedName>
</protein>
<evidence type="ECO:0000313" key="7">
    <source>
        <dbReference type="EMBL" id="RCK65087.1"/>
    </source>
</evidence>
<reference evidence="7 8" key="1">
    <citation type="submission" date="2018-06" db="EMBL/GenBank/DDBJ databases">
        <title>Whole genome sequencing of Candida tropicalis (genome annotated by CSBL at Korea University).</title>
        <authorList>
            <person name="Ahn J."/>
        </authorList>
    </citation>
    <scope>NUCLEOTIDE SEQUENCE [LARGE SCALE GENOMIC DNA]</scope>
    <source>
        <strain evidence="7 8">ATCC 20962</strain>
    </source>
</reference>
<sequence length="556" mass="63782">MSEEISLSLEETNELRLKAGLKPIPVPAEQRAKEDDDVISLSLEETNKLRAQVGLPLIPVASSHKDTEVENFDKHQKEVSNKQKNEELLQRINDAKFKSNKRKIIGDDTLVGDSKEVDTDEWLLKITNDEETKPKKKQKAMPRKDEETLAVICHSAKELRNIGDNEILTLADSALLDDEDVLTSETLSRNAKLKKDLAERNEAESIKFRGRHYKKNNDEEDEEDEEDDGVLLGSGKVIINKNTVTLPEVKKSEEEKNTATFTNLFDEIDELEEKKPKSVVKMKKIKKKKGAKSSRKTDSDERVTLIPVDDDIDDPEYDISLMLSRSKKLQSRDEFTPEKLAEEIAANRRWEFERTLERESLTENVYDDTTGFLNNLENNLLDDEDKHEEEVNGESHTNGKFERNGKGSDNETDTTPKFSGGLADTLKFLKSRNIIGTQTNTSLTKAQELERQEASKKSELLKMKISIEERILKEELAKDKKYIRMPKADKASHFEKLLDKRLHEKGIVIKEENLKVYNPKVELTYKDDSGNVLDRKKAWKEFSHKYHGTGLDKKKK</sequence>
<evidence type="ECO:0000256" key="1">
    <source>
        <dbReference type="ARBA" id="ARBA00004123"/>
    </source>
</evidence>
<dbReference type="EMBL" id="QLNQ01000021">
    <property type="protein sequence ID" value="RCK65087.1"/>
    <property type="molecule type" value="Genomic_DNA"/>
</dbReference>
<dbReference type="AlphaFoldDB" id="A0A367YH38"/>
<keyword evidence="3" id="KW-0507">mRNA processing</keyword>
<dbReference type="InterPro" id="IPR005011">
    <property type="entry name" value="SNU66/SART1"/>
</dbReference>
<feature type="compositionally biased region" description="Basic and acidic residues" evidence="6">
    <location>
        <begin position="397"/>
        <end position="409"/>
    </location>
</feature>
<dbReference type="OrthoDB" id="5583at2759"/>
<name>A0A367YH38_9ASCO</name>
<dbReference type="Proteomes" id="UP000253472">
    <property type="component" value="Unassembled WGS sequence"/>
</dbReference>
<dbReference type="GO" id="GO:0045292">
    <property type="term" value="P:mRNA cis splicing, via spliceosome"/>
    <property type="evidence" value="ECO:0007669"/>
    <property type="project" value="TreeGrafter"/>
</dbReference>
<keyword evidence="5" id="KW-0539">Nucleus</keyword>
<dbReference type="GO" id="GO:0046540">
    <property type="term" value="C:U4/U6 x U5 tri-snRNP complex"/>
    <property type="evidence" value="ECO:0007669"/>
    <property type="project" value="InterPro"/>
</dbReference>
<feature type="region of interest" description="Disordered" evidence="6">
    <location>
        <begin position="379"/>
        <end position="420"/>
    </location>
</feature>
<dbReference type="InterPro" id="IPR045347">
    <property type="entry name" value="HIND"/>
</dbReference>